<dbReference type="NCBIfam" id="TIGR02675">
    <property type="entry name" value="tape_meas_nterm"/>
    <property type="match status" value="1"/>
</dbReference>
<accession>A0A6C1KKV3</accession>
<dbReference type="GeneID" id="95772180"/>
<name>A0A6C1KKV3_XANAU</name>
<dbReference type="InterPro" id="IPR013491">
    <property type="entry name" value="Tape_meas_N"/>
</dbReference>
<dbReference type="Pfam" id="PF20155">
    <property type="entry name" value="TMP_3"/>
    <property type="match status" value="1"/>
</dbReference>
<dbReference type="OrthoDB" id="38641at2"/>
<dbReference type="Proteomes" id="UP000305131">
    <property type="component" value="Unassembled WGS sequence"/>
</dbReference>
<feature type="compositionally biased region" description="Basic and acidic residues" evidence="1">
    <location>
        <begin position="43"/>
        <end position="52"/>
    </location>
</feature>
<proteinExistence type="predicted"/>
<sequence length="665" mass="69865">MAENDGKLELGFNVDNSTLQRGFKRSQQVADQSLSEIERRAERARGRIERSMGEASSKAGKSLADLGRGDTFAALGGRLGGIVAAAFSGRELLRYADAWTGVQNALKVAGLSGKDLTSVLDQLYAAAQRQGAPLSALVTLYGRASQSAKELGATREELIQFSEDVATALRVAGTSPEEASGALLQLSQLLGSARVQAEEFNSINEGARPILQAVARGIDEAAGSVSKLKALVTEGKISNTAFFRGFQAGVGELRDQAATAEPTISQATEKVKNAIMRMVGEVDKSAGFSRGLVSELESMSQGFEKASEPIKEVIALLQKLADLYNYVNANGLNLGKKFNQAIFGTDTVEDFVFPPTPKTTGGIGSDPDRNMRTAAPTKPIKAADYPVIGGKTKGGGSDSLDEYERAIRSIQEHTRLTEAETAVVGKSTYEMERARDVQKLLNAAKEAGLEITPQLTAEIEKEANAHAQATQKLADAEHKTQQIHDLQQAVGDQMVDSIHGLITGAKSLNDVLADVLDNLIKLALQGALLGQGPLAGILGGGTGGGIVGSLFSGFGGARAGGGDVASGKSYLVGEKGPELFSPGRSGTVIPNDVLANIRAPSINIAPAQPAPSINFAPTVHVNANGGSHAQNADLAKQVTTGMQRMVRDTIIEEMRRQRRPNGALA</sequence>
<protein>
    <submittedName>
        <fullName evidence="3">Tape measure protein</fullName>
    </submittedName>
</protein>
<evidence type="ECO:0000313" key="3">
    <source>
        <dbReference type="EMBL" id="TLX44795.1"/>
    </source>
</evidence>
<comment type="caution">
    <text evidence="3">The sequence shown here is derived from an EMBL/GenBank/DDBJ whole genome shotgun (WGS) entry which is preliminary data.</text>
</comment>
<evidence type="ECO:0000256" key="1">
    <source>
        <dbReference type="SAM" id="MobiDB-lite"/>
    </source>
</evidence>
<evidence type="ECO:0000259" key="2">
    <source>
        <dbReference type="Pfam" id="PF20155"/>
    </source>
</evidence>
<organism evidence="3 4">
    <name type="scientific">Xanthobacter autotrophicus</name>
    <dbReference type="NCBI Taxonomy" id="280"/>
    <lineage>
        <taxon>Bacteria</taxon>
        <taxon>Pseudomonadati</taxon>
        <taxon>Pseudomonadota</taxon>
        <taxon>Alphaproteobacteria</taxon>
        <taxon>Hyphomicrobiales</taxon>
        <taxon>Xanthobacteraceae</taxon>
        <taxon>Xanthobacter</taxon>
    </lineage>
</organism>
<dbReference type="AlphaFoldDB" id="A0A6C1KKV3"/>
<dbReference type="RefSeq" id="WP_138397796.1">
    <property type="nucleotide sequence ID" value="NZ_JBAFVI010000009.1"/>
</dbReference>
<dbReference type="EMBL" id="VAUP01000004">
    <property type="protein sequence ID" value="TLX44795.1"/>
    <property type="molecule type" value="Genomic_DNA"/>
</dbReference>
<feature type="domain" description="Tape measure protein N-terminal" evidence="2">
    <location>
        <begin position="90"/>
        <end position="284"/>
    </location>
</feature>
<feature type="region of interest" description="Disordered" evidence="1">
    <location>
        <begin position="43"/>
        <end position="62"/>
    </location>
</feature>
<reference evidence="3 4" key="1">
    <citation type="submission" date="2019-05" db="EMBL/GenBank/DDBJ databases">
        <authorList>
            <person name="Zhou X."/>
        </authorList>
    </citation>
    <scope>NUCLEOTIDE SEQUENCE [LARGE SCALE GENOMIC DNA]</scope>
    <source>
        <strain evidence="3 4">DSM 432</strain>
    </source>
</reference>
<gene>
    <name evidence="3" type="ORF">FBQ73_01735</name>
</gene>
<evidence type="ECO:0000313" key="4">
    <source>
        <dbReference type="Proteomes" id="UP000305131"/>
    </source>
</evidence>